<evidence type="ECO:0008006" key="4">
    <source>
        <dbReference type="Google" id="ProtNLM"/>
    </source>
</evidence>
<evidence type="ECO:0000313" key="3">
    <source>
        <dbReference type="Proteomes" id="UP001218638"/>
    </source>
</evidence>
<dbReference type="RefSeq" id="WP_330929750.1">
    <property type="nucleotide sequence ID" value="NZ_CP119075.1"/>
</dbReference>
<dbReference type="EMBL" id="CP119075">
    <property type="protein sequence ID" value="WED63541.1"/>
    <property type="molecule type" value="Genomic_DNA"/>
</dbReference>
<proteinExistence type="predicted"/>
<dbReference type="Proteomes" id="UP001218638">
    <property type="component" value="Chromosome"/>
</dbReference>
<reference evidence="2" key="1">
    <citation type="submission" date="2023-03" db="EMBL/GenBank/DDBJ databases">
        <title>Lomoglobus Profundus gen. nov., sp. nov., a novel member of the phylum Verrucomicrobia, isolated from deep-marine sediment of South China Sea.</title>
        <authorList>
            <person name="Ahmad T."/>
            <person name="Ishaq S.E."/>
            <person name="Wang F."/>
        </authorList>
    </citation>
    <scope>NUCLEOTIDE SEQUENCE</scope>
    <source>
        <strain evidence="2">LMO-M01</strain>
    </source>
</reference>
<evidence type="ECO:0000256" key="1">
    <source>
        <dbReference type="SAM" id="SignalP"/>
    </source>
</evidence>
<accession>A0AAE9ZSN7</accession>
<keyword evidence="3" id="KW-1185">Reference proteome</keyword>
<evidence type="ECO:0000313" key="2">
    <source>
        <dbReference type="EMBL" id="WED63541.1"/>
    </source>
</evidence>
<name>A0AAE9ZSN7_9BACT</name>
<sequence>MPTILRNLCSGMGALLFGAAPVLSAQTPYILIEAETLTGQPDTTFTDLNDVGQIVGYYAISSTRDNAFVWQSGRSTRLPQMPDGISTRAVGINAHGQIVGSSSATYQYFHAVTWIDGDINILDPAASSPSWGDAINDLGHIAGRYYEFGTNNGVQPFIRAGEDLDFFYDNAASVSITTLNTRGTTGGSVQVQSGEPPRGWFRTSGLSNPRFVGISGSPQGTVNDINASDQATGGSVLPAGGGLTHAFRYERTDGFTTVLDLNPPGAWQSNGHVITDDGTVYGWVQFDANEDGRIAQIDGADTIDISGATIGADAWNLRGVIARNNAGWLLGSGLHRDDIFNVVHYLLLPREAATSVFSNLSVRANLTAHTPLIVGTVATGGAREVLVRGIGPGLSPYVTDTPSLAADPRLAVFDSSQNQQTANDNWGGTPELIAAVTASQSFPLDPASLDAMALATISGPTSAHVTDDAAGLALIELYDLSVADADNRLTNLSARYEVGTGSNILIAGFIISGSGAKTVLVRGIGPGLEAFDVAGALDDPQITILDSAGNIIARNDDWSSNLGSVFTAAGAFELAAGSKDAALVLPLWPGAYTVHLSGVAQTTGQGLIEIYDLDL</sequence>
<organism evidence="2 3">
    <name type="scientific">Synoicihabitans lomoniglobus</name>
    <dbReference type="NCBI Taxonomy" id="2909285"/>
    <lineage>
        <taxon>Bacteria</taxon>
        <taxon>Pseudomonadati</taxon>
        <taxon>Verrucomicrobiota</taxon>
        <taxon>Opitutia</taxon>
        <taxon>Opitutales</taxon>
        <taxon>Opitutaceae</taxon>
        <taxon>Synoicihabitans</taxon>
    </lineage>
</organism>
<feature type="signal peptide" evidence="1">
    <location>
        <begin position="1"/>
        <end position="25"/>
    </location>
</feature>
<dbReference type="AlphaFoldDB" id="A0AAE9ZSN7"/>
<keyword evidence="1" id="KW-0732">Signal</keyword>
<protein>
    <recommendedName>
        <fullName evidence="4">Extracellular repeat protein, HAF family</fullName>
    </recommendedName>
</protein>
<dbReference type="KEGG" id="slom:PXH66_14480"/>
<gene>
    <name evidence="2" type="ORF">PXH66_14480</name>
</gene>
<feature type="chain" id="PRO_5042260140" description="Extracellular repeat protein, HAF family" evidence="1">
    <location>
        <begin position="26"/>
        <end position="615"/>
    </location>
</feature>